<reference evidence="1 2" key="1">
    <citation type="journal article" date="2023" name="Life. Sci Alliance">
        <title>Evolutionary insights into 3D genome organization and epigenetic landscape of Vigna mungo.</title>
        <authorList>
            <person name="Junaid A."/>
            <person name="Singh B."/>
            <person name="Bhatia S."/>
        </authorList>
    </citation>
    <scope>NUCLEOTIDE SEQUENCE [LARGE SCALE GENOMIC DNA]</scope>
    <source>
        <strain evidence="1">Urdbean</strain>
    </source>
</reference>
<keyword evidence="2" id="KW-1185">Reference proteome</keyword>
<dbReference type="EMBL" id="CP144700">
    <property type="protein sequence ID" value="WVZ23871.1"/>
    <property type="molecule type" value="Genomic_DNA"/>
</dbReference>
<proteinExistence type="predicted"/>
<evidence type="ECO:0000313" key="2">
    <source>
        <dbReference type="Proteomes" id="UP001374535"/>
    </source>
</evidence>
<organism evidence="1 2">
    <name type="scientific">Vigna mungo</name>
    <name type="common">Black gram</name>
    <name type="synonym">Phaseolus mungo</name>
    <dbReference type="NCBI Taxonomy" id="3915"/>
    <lineage>
        <taxon>Eukaryota</taxon>
        <taxon>Viridiplantae</taxon>
        <taxon>Streptophyta</taxon>
        <taxon>Embryophyta</taxon>
        <taxon>Tracheophyta</taxon>
        <taxon>Spermatophyta</taxon>
        <taxon>Magnoliopsida</taxon>
        <taxon>eudicotyledons</taxon>
        <taxon>Gunneridae</taxon>
        <taxon>Pentapetalae</taxon>
        <taxon>rosids</taxon>
        <taxon>fabids</taxon>
        <taxon>Fabales</taxon>
        <taxon>Fabaceae</taxon>
        <taxon>Papilionoideae</taxon>
        <taxon>50 kb inversion clade</taxon>
        <taxon>NPAAA clade</taxon>
        <taxon>indigoferoid/millettioid clade</taxon>
        <taxon>Phaseoleae</taxon>
        <taxon>Vigna</taxon>
    </lineage>
</organism>
<dbReference type="Proteomes" id="UP001374535">
    <property type="component" value="Chromosome 1"/>
</dbReference>
<accession>A0AAQ3PA19</accession>
<name>A0AAQ3PA19_VIGMU</name>
<evidence type="ECO:0000313" key="1">
    <source>
        <dbReference type="EMBL" id="WVZ23871.1"/>
    </source>
</evidence>
<sequence>MNQSVSWSGAGEYHAGCLPMVLKSLVYGESGIFASSSSLSSSSDFGNPSGIGHCLSPSSDFTSLLNFMPSFFTFCMFAIPCKHPIKDFTPPVSRINLSMSFFGLSFSRSFSSK</sequence>
<gene>
    <name evidence="1" type="ORF">V8G54_002415</name>
</gene>
<dbReference type="AlphaFoldDB" id="A0AAQ3PA19"/>
<protein>
    <submittedName>
        <fullName evidence="1">Uncharacterized protein</fullName>
    </submittedName>
</protein>